<gene>
    <name evidence="2" type="ORF">H5P27_15240</name>
</gene>
<reference evidence="2 3" key="1">
    <citation type="submission" date="2020-07" db="EMBL/GenBank/DDBJ databases">
        <authorList>
            <person name="Feng X."/>
        </authorList>
    </citation>
    <scope>NUCLEOTIDE SEQUENCE [LARGE SCALE GENOMIC DNA]</scope>
    <source>
        <strain evidence="2 3">JCM23202</strain>
    </source>
</reference>
<feature type="domain" description="Polysaccharide pyruvyl transferase" evidence="1">
    <location>
        <begin position="21"/>
        <end position="334"/>
    </location>
</feature>
<dbReference type="InterPro" id="IPR007345">
    <property type="entry name" value="Polysacch_pyruvyl_Trfase"/>
</dbReference>
<accession>A0A7X1B843</accession>
<organism evidence="2 3">
    <name type="scientific">Pelagicoccus albus</name>
    <dbReference type="NCBI Taxonomy" id="415222"/>
    <lineage>
        <taxon>Bacteria</taxon>
        <taxon>Pseudomonadati</taxon>
        <taxon>Verrucomicrobiota</taxon>
        <taxon>Opitutia</taxon>
        <taxon>Puniceicoccales</taxon>
        <taxon>Pelagicoccaceae</taxon>
        <taxon>Pelagicoccus</taxon>
    </lineage>
</organism>
<evidence type="ECO:0000313" key="3">
    <source>
        <dbReference type="Proteomes" id="UP000526501"/>
    </source>
</evidence>
<dbReference type="EMBL" id="JACHVC010000012">
    <property type="protein sequence ID" value="MBC2607406.1"/>
    <property type="molecule type" value="Genomic_DNA"/>
</dbReference>
<evidence type="ECO:0000259" key="1">
    <source>
        <dbReference type="Pfam" id="PF04230"/>
    </source>
</evidence>
<dbReference type="RefSeq" id="WP_185661250.1">
    <property type="nucleotide sequence ID" value="NZ_CAWPOO010000012.1"/>
</dbReference>
<dbReference type="Pfam" id="PF04230">
    <property type="entry name" value="PS_pyruv_trans"/>
    <property type="match status" value="1"/>
</dbReference>
<proteinExistence type="predicted"/>
<evidence type="ECO:0000313" key="2">
    <source>
        <dbReference type="EMBL" id="MBC2607406.1"/>
    </source>
</evidence>
<sequence length="405" mass="44371">MERNEIDSLHVGIVGGTFTGNRGAQAMLAVCVREMRKRYPGCTIHVLTYYPDADRNEKLDTDVYVHSATPVRLVLNWVPLFLLARLFGVGKNPPKEHGLGFLQLAKLDLVLDVAGVGYIDGREKFLPYNVLTSLPFSLLGVPYFKLSQAIGPIGSLPNRVCANLALARVSRIFARGAMTEKHLKKAFPEGGNIDAAADLAFLLAPSNPVKPIAQRERRVGIVASSLVMSKNDGYISTLAEVCIALLNQGWEVVLIAHSWRGQTTKLRNNDLPALDAIAAYDERLGCLPRIGEGLDASELKSQIGSCRVILTSRFHGMIAALSTATPVVVAGWSHKYREVMEMFGLERFCLPHDKANVESLVGCISELDKDASLVSKSILEKLPEIRSNSESQFDKVCAAVNFERE</sequence>
<comment type="caution">
    <text evidence="2">The sequence shown here is derived from an EMBL/GenBank/DDBJ whole genome shotgun (WGS) entry which is preliminary data.</text>
</comment>
<dbReference type="PANTHER" id="PTHR36836">
    <property type="entry name" value="COLANIC ACID BIOSYNTHESIS PROTEIN WCAK"/>
    <property type="match status" value="1"/>
</dbReference>
<dbReference type="AlphaFoldDB" id="A0A7X1B843"/>
<keyword evidence="3" id="KW-1185">Reference proteome</keyword>
<name>A0A7X1B843_9BACT</name>
<dbReference type="PANTHER" id="PTHR36836:SF1">
    <property type="entry name" value="COLANIC ACID BIOSYNTHESIS PROTEIN WCAK"/>
    <property type="match status" value="1"/>
</dbReference>
<protein>
    <submittedName>
        <fullName evidence="2">Polysaccharide pyruvyl transferase family protein</fullName>
    </submittedName>
</protein>
<dbReference type="Proteomes" id="UP000526501">
    <property type="component" value="Unassembled WGS sequence"/>
</dbReference>
<keyword evidence="2" id="KW-0808">Transferase</keyword>
<dbReference type="GO" id="GO:0016740">
    <property type="term" value="F:transferase activity"/>
    <property type="evidence" value="ECO:0007669"/>
    <property type="project" value="UniProtKB-KW"/>
</dbReference>